<dbReference type="GO" id="GO:0016020">
    <property type="term" value="C:membrane"/>
    <property type="evidence" value="ECO:0007669"/>
    <property type="project" value="InterPro"/>
</dbReference>
<dbReference type="Proteomes" id="UP000050497">
    <property type="component" value="Unassembled WGS sequence"/>
</dbReference>
<dbReference type="InterPro" id="IPR000014">
    <property type="entry name" value="PAS"/>
</dbReference>
<dbReference type="SUPFAM" id="SSF58104">
    <property type="entry name" value="Methyl-accepting chemotaxis protein (MCP) signaling domain"/>
    <property type="match status" value="1"/>
</dbReference>
<dbReference type="InterPro" id="IPR000700">
    <property type="entry name" value="PAS-assoc_C"/>
</dbReference>
<gene>
    <name evidence="11" type="ORF">GA0071312_0226</name>
    <name evidence="10" type="ORF">HLUCCO17_16430</name>
</gene>
<dbReference type="PANTHER" id="PTHR43304:SF1">
    <property type="entry name" value="PAC DOMAIN-CONTAINING PROTEIN"/>
    <property type="match status" value="1"/>
</dbReference>
<evidence type="ECO:0000256" key="6">
    <source>
        <dbReference type="PROSITE-ProRule" id="PRU00284"/>
    </source>
</evidence>
<dbReference type="PANTHER" id="PTHR43304">
    <property type="entry name" value="PHYTOCHROME-LIKE PROTEIN CPH1"/>
    <property type="match status" value="1"/>
</dbReference>
<proteinExistence type="predicted"/>
<evidence type="ECO:0000313" key="12">
    <source>
        <dbReference type="Proteomes" id="UP000050497"/>
    </source>
</evidence>
<dbReference type="Pfam" id="PF08447">
    <property type="entry name" value="PAS_3"/>
    <property type="match status" value="1"/>
</dbReference>
<dbReference type="GO" id="GO:0007165">
    <property type="term" value="P:signal transduction"/>
    <property type="evidence" value="ECO:0007669"/>
    <property type="project" value="UniProtKB-KW"/>
</dbReference>
<evidence type="ECO:0000256" key="5">
    <source>
        <dbReference type="ARBA" id="ARBA00022777"/>
    </source>
</evidence>
<keyword evidence="13" id="KW-1185">Reference proteome</keyword>
<evidence type="ECO:0000259" key="7">
    <source>
        <dbReference type="PROSITE" id="PS50111"/>
    </source>
</evidence>
<reference evidence="11 13" key="2">
    <citation type="submission" date="2016-08" db="EMBL/GenBank/DDBJ databases">
        <authorList>
            <person name="Varghese N."/>
            <person name="Submissions Spin"/>
        </authorList>
    </citation>
    <scope>NUCLEOTIDE SEQUENCE [LARGE SCALE GENOMIC DNA]</scope>
    <source>
        <strain evidence="11 13">HL-109</strain>
    </source>
</reference>
<dbReference type="PROSITE" id="PS50113">
    <property type="entry name" value="PAC"/>
    <property type="match status" value="1"/>
</dbReference>
<dbReference type="RefSeq" id="WP_083204205.1">
    <property type="nucleotide sequence ID" value="NZ_FMBM01000001.1"/>
</dbReference>
<evidence type="ECO:0000313" key="13">
    <source>
        <dbReference type="Proteomes" id="UP000182800"/>
    </source>
</evidence>
<dbReference type="PROSITE" id="PS50112">
    <property type="entry name" value="PAS"/>
    <property type="match status" value="1"/>
</dbReference>
<feature type="domain" description="Methyl-accepting transducer" evidence="7">
    <location>
        <begin position="154"/>
        <end position="243"/>
    </location>
</feature>
<dbReference type="Gene3D" id="1.10.287.950">
    <property type="entry name" value="Methyl-accepting chemotaxis protein"/>
    <property type="match status" value="1"/>
</dbReference>
<dbReference type="PROSITE" id="PS50111">
    <property type="entry name" value="CHEMOTAXIS_TRANSDUC_2"/>
    <property type="match status" value="1"/>
</dbReference>
<dbReference type="AlphaFoldDB" id="A0A0P7XNM2"/>
<evidence type="ECO:0000259" key="8">
    <source>
        <dbReference type="PROSITE" id="PS50112"/>
    </source>
</evidence>
<evidence type="ECO:0000256" key="4">
    <source>
        <dbReference type="ARBA" id="ARBA00022679"/>
    </source>
</evidence>
<accession>A0A0P7XNM2</accession>
<keyword evidence="5" id="KW-0418">Kinase</keyword>
<dbReference type="Pfam" id="PF00015">
    <property type="entry name" value="MCPsignal"/>
    <property type="match status" value="1"/>
</dbReference>
<dbReference type="Proteomes" id="UP000182800">
    <property type="component" value="Unassembled WGS sequence"/>
</dbReference>
<evidence type="ECO:0000256" key="1">
    <source>
        <dbReference type="ARBA" id="ARBA00000085"/>
    </source>
</evidence>
<evidence type="ECO:0000313" key="10">
    <source>
        <dbReference type="EMBL" id="KPQ09056.1"/>
    </source>
</evidence>
<dbReference type="EC" id="2.7.13.3" evidence="2"/>
<dbReference type="CDD" id="cd00130">
    <property type="entry name" value="PAS"/>
    <property type="match status" value="1"/>
</dbReference>
<dbReference type="GO" id="GO:0004673">
    <property type="term" value="F:protein histidine kinase activity"/>
    <property type="evidence" value="ECO:0007669"/>
    <property type="project" value="UniProtKB-EC"/>
</dbReference>
<dbReference type="InterPro" id="IPR013655">
    <property type="entry name" value="PAS_fold_3"/>
</dbReference>
<evidence type="ECO:0000256" key="3">
    <source>
        <dbReference type="ARBA" id="ARBA00022553"/>
    </source>
</evidence>
<dbReference type="EMBL" id="LJSX01000036">
    <property type="protein sequence ID" value="KPQ09056.1"/>
    <property type="molecule type" value="Genomic_DNA"/>
</dbReference>
<reference evidence="10 12" key="1">
    <citation type="submission" date="2015-09" db="EMBL/GenBank/DDBJ databases">
        <title>Identification and resolution of microdiversity through metagenomic sequencing of parallel consortia.</title>
        <authorList>
            <person name="Nelson W.C."/>
            <person name="Romine M.F."/>
            <person name="Lindemann S.R."/>
        </authorList>
    </citation>
    <scope>NUCLEOTIDE SEQUENCE [LARGE SCALE GENOMIC DNA]</scope>
    <source>
        <strain evidence="10">HL-109</strain>
    </source>
</reference>
<keyword evidence="3" id="KW-0597">Phosphoprotein</keyword>
<dbReference type="NCBIfam" id="TIGR00229">
    <property type="entry name" value="sensory_box"/>
    <property type="match status" value="1"/>
</dbReference>
<comment type="caution">
    <text evidence="10">The sequence shown here is derived from an EMBL/GenBank/DDBJ whole genome shotgun (WGS) entry which is preliminary data.</text>
</comment>
<keyword evidence="6" id="KW-0807">Transducer</keyword>
<dbReference type="STRING" id="1653334.GA0071312_0226"/>
<dbReference type="EMBL" id="FMBM01000001">
    <property type="protein sequence ID" value="SCC78340.1"/>
    <property type="molecule type" value="Genomic_DNA"/>
</dbReference>
<dbReference type="InterPro" id="IPR052162">
    <property type="entry name" value="Sensor_kinase/Photoreceptor"/>
</dbReference>
<evidence type="ECO:0000256" key="2">
    <source>
        <dbReference type="ARBA" id="ARBA00012438"/>
    </source>
</evidence>
<feature type="domain" description="PAC" evidence="9">
    <location>
        <begin position="107"/>
        <end position="159"/>
    </location>
</feature>
<organism evidence="10 12">
    <name type="scientific">Saliniramus fredricksonii</name>
    <dbReference type="NCBI Taxonomy" id="1653334"/>
    <lineage>
        <taxon>Bacteria</taxon>
        <taxon>Pseudomonadati</taxon>
        <taxon>Pseudomonadota</taxon>
        <taxon>Alphaproteobacteria</taxon>
        <taxon>Hyphomicrobiales</taxon>
        <taxon>Salinarimonadaceae</taxon>
        <taxon>Saliniramus</taxon>
    </lineage>
</organism>
<comment type="catalytic activity">
    <reaction evidence="1">
        <text>ATP + protein L-histidine = ADP + protein N-phospho-L-histidine.</text>
        <dbReference type="EC" id="2.7.13.3"/>
    </reaction>
</comment>
<evidence type="ECO:0000313" key="11">
    <source>
        <dbReference type="EMBL" id="SCC78340.1"/>
    </source>
</evidence>
<dbReference type="Gene3D" id="3.30.450.20">
    <property type="entry name" value="PAS domain"/>
    <property type="match status" value="1"/>
</dbReference>
<dbReference type="InterPro" id="IPR035965">
    <property type="entry name" value="PAS-like_dom_sf"/>
</dbReference>
<sequence>MDALITAGTGSATGKREVAPEMLEQSSDALPVMRSIIRRMNGFLYRCRNDADFTMMFMEGAVDRVTGYDRDVFTGPERRSYAGIIHPDDARMVDDAVAAAVESRGNWEVDYRIRRADGGEQWVHESGGGVYGRDGALSHLEGVVIDVNSKKTRELENSTVLLERVGQTSQEIITNTGSILRILHTLQLLALNARIEAARAGEYGAGFTVVATEIKALADESGVSAGRITELSEELQSILRQKA</sequence>
<keyword evidence="4" id="KW-0808">Transferase</keyword>
<protein>
    <recommendedName>
        <fullName evidence="2">histidine kinase</fullName>
        <ecNumber evidence="2">2.7.13.3</ecNumber>
    </recommendedName>
</protein>
<dbReference type="InterPro" id="IPR004089">
    <property type="entry name" value="MCPsignal_dom"/>
</dbReference>
<evidence type="ECO:0000259" key="9">
    <source>
        <dbReference type="PROSITE" id="PS50113"/>
    </source>
</evidence>
<feature type="domain" description="PAS" evidence="8">
    <location>
        <begin position="50"/>
        <end position="104"/>
    </location>
</feature>
<name>A0A0P7XNM2_9HYPH</name>
<dbReference type="SUPFAM" id="SSF55785">
    <property type="entry name" value="PYP-like sensor domain (PAS domain)"/>
    <property type="match status" value="1"/>
</dbReference>
<dbReference type="OrthoDB" id="7345156at2"/>